<dbReference type="InterPro" id="IPR012677">
    <property type="entry name" value="Nucleotide-bd_a/b_plait_sf"/>
</dbReference>
<dbReference type="Pfam" id="PF13865">
    <property type="entry name" value="FoP_duplication"/>
    <property type="match status" value="1"/>
</dbReference>
<dbReference type="EMBL" id="BPWL01000010">
    <property type="protein sequence ID" value="GJJ14942.1"/>
    <property type="molecule type" value="Genomic_DNA"/>
</dbReference>
<dbReference type="InterPro" id="IPR035979">
    <property type="entry name" value="RBD_domain_sf"/>
</dbReference>
<evidence type="ECO:0000256" key="3">
    <source>
        <dbReference type="SAM" id="MobiDB-lite"/>
    </source>
</evidence>
<feature type="compositionally biased region" description="Basic and acidic residues" evidence="3">
    <location>
        <begin position="135"/>
        <end position="145"/>
    </location>
</feature>
<evidence type="ECO:0000256" key="1">
    <source>
        <dbReference type="ARBA" id="ARBA00022884"/>
    </source>
</evidence>
<dbReference type="PANTHER" id="PTHR19965:SF35">
    <property type="entry name" value="RNA ANNEALING PROTEIN YRA1"/>
    <property type="match status" value="1"/>
</dbReference>
<protein>
    <recommendedName>
        <fullName evidence="4">RRM domain-containing protein</fullName>
    </recommendedName>
</protein>
<keyword evidence="1 2" id="KW-0694">RNA-binding</keyword>
<dbReference type="SUPFAM" id="SSF54928">
    <property type="entry name" value="RNA-binding domain, RBD"/>
    <property type="match status" value="1"/>
</dbReference>
<sequence>MAVDQAVTPQFSDKIIVSNLPTDVNENQIRELFTQMVGPLRDVTLTYDSRGVSKGIASVVFVRKGDASKAYAQYHDRLIDGSRPMKVEIVVDPRKAPNSLAARMGNPVQNGTTGTTRGTNGFGGRRGGRGRGGRRQNDRPVKSLEDLDAEMEDYSATATTSATTA</sequence>
<dbReference type="InterPro" id="IPR051229">
    <property type="entry name" value="ALYREF_mRNA_export"/>
</dbReference>
<reference evidence="5" key="1">
    <citation type="submission" date="2021-10" db="EMBL/GenBank/DDBJ databases">
        <title>De novo Genome Assembly of Clathrus columnatus (Basidiomycota, Fungi) Using Illumina and Nanopore Sequence Data.</title>
        <authorList>
            <person name="Ogiso-Tanaka E."/>
            <person name="Itagaki H."/>
            <person name="Hosoya T."/>
            <person name="Hosaka K."/>
        </authorList>
    </citation>
    <scope>NUCLEOTIDE SEQUENCE</scope>
    <source>
        <strain evidence="5">MO-923</strain>
    </source>
</reference>
<dbReference type="SMART" id="SM01218">
    <property type="entry name" value="FoP_duplication"/>
    <property type="match status" value="1"/>
</dbReference>
<dbReference type="GO" id="GO:0003729">
    <property type="term" value="F:mRNA binding"/>
    <property type="evidence" value="ECO:0007669"/>
    <property type="project" value="TreeGrafter"/>
</dbReference>
<name>A0AAV5AJW2_9AGAM</name>
<dbReference type="Proteomes" id="UP001050691">
    <property type="component" value="Unassembled WGS sequence"/>
</dbReference>
<dbReference type="PROSITE" id="PS50102">
    <property type="entry name" value="RRM"/>
    <property type="match status" value="1"/>
</dbReference>
<evidence type="ECO:0000259" key="4">
    <source>
        <dbReference type="PROSITE" id="PS50102"/>
    </source>
</evidence>
<keyword evidence="6" id="KW-1185">Reference proteome</keyword>
<gene>
    <name evidence="5" type="ORF">Clacol_009212</name>
</gene>
<comment type="caution">
    <text evidence="5">The sequence shown here is derived from an EMBL/GenBank/DDBJ whole genome shotgun (WGS) entry which is preliminary data.</text>
</comment>
<dbReference type="SMART" id="SM00360">
    <property type="entry name" value="RRM"/>
    <property type="match status" value="1"/>
</dbReference>
<organism evidence="5 6">
    <name type="scientific">Clathrus columnatus</name>
    <dbReference type="NCBI Taxonomy" id="1419009"/>
    <lineage>
        <taxon>Eukaryota</taxon>
        <taxon>Fungi</taxon>
        <taxon>Dikarya</taxon>
        <taxon>Basidiomycota</taxon>
        <taxon>Agaricomycotina</taxon>
        <taxon>Agaricomycetes</taxon>
        <taxon>Phallomycetidae</taxon>
        <taxon>Phallales</taxon>
        <taxon>Clathraceae</taxon>
        <taxon>Clathrus</taxon>
    </lineage>
</organism>
<proteinExistence type="predicted"/>
<dbReference type="InterPro" id="IPR025715">
    <property type="entry name" value="FoP_C"/>
</dbReference>
<dbReference type="AlphaFoldDB" id="A0AAV5AJW2"/>
<dbReference type="GO" id="GO:0005634">
    <property type="term" value="C:nucleus"/>
    <property type="evidence" value="ECO:0007669"/>
    <property type="project" value="TreeGrafter"/>
</dbReference>
<evidence type="ECO:0000313" key="6">
    <source>
        <dbReference type="Proteomes" id="UP001050691"/>
    </source>
</evidence>
<accession>A0AAV5AJW2</accession>
<feature type="domain" description="RRM" evidence="4">
    <location>
        <begin position="13"/>
        <end position="92"/>
    </location>
</feature>
<dbReference type="Pfam" id="PF00076">
    <property type="entry name" value="RRM_1"/>
    <property type="match status" value="1"/>
</dbReference>
<dbReference type="PANTHER" id="PTHR19965">
    <property type="entry name" value="RNA AND EXPORT FACTOR BINDING PROTEIN"/>
    <property type="match status" value="1"/>
</dbReference>
<feature type="region of interest" description="Disordered" evidence="3">
    <location>
        <begin position="99"/>
        <end position="165"/>
    </location>
</feature>
<evidence type="ECO:0000313" key="5">
    <source>
        <dbReference type="EMBL" id="GJJ14942.1"/>
    </source>
</evidence>
<feature type="compositionally biased region" description="Low complexity" evidence="3">
    <location>
        <begin position="155"/>
        <end position="165"/>
    </location>
</feature>
<evidence type="ECO:0000256" key="2">
    <source>
        <dbReference type="PROSITE-ProRule" id="PRU00176"/>
    </source>
</evidence>
<dbReference type="InterPro" id="IPR000504">
    <property type="entry name" value="RRM_dom"/>
</dbReference>
<dbReference type="Gene3D" id="3.30.70.330">
    <property type="match status" value="1"/>
</dbReference>